<evidence type="ECO:0000313" key="4">
    <source>
        <dbReference type="Proteomes" id="UP000634136"/>
    </source>
</evidence>
<dbReference type="EMBL" id="JAAIUW010000001">
    <property type="protein sequence ID" value="KAF7844875.1"/>
    <property type="molecule type" value="Genomic_DNA"/>
</dbReference>
<reference evidence="3" key="1">
    <citation type="submission" date="2020-09" db="EMBL/GenBank/DDBJ databases">
        <title>Genome-Enabled Discovery of Anthraquinone Biosynthesis in Senna tora.</title>
        <authorList>
            <person name="Kang S.-H."/>
            <person name="Pandey R.P."/>
            <person name="Lee C.-M."/>
            <person name="Sim J.-S."/>
            <person name="Jeong J.-T."/>
            <person name="Choi B.-S."/>
            <person name="Jung M."/>
            <person name="Ginzburg D."/>
            <person name="Zhao K."/>
            <person name="Won S.Y."/>
            <person name="Oh T.-J."/>
            <person name="Yu Y."/>
            <person name="Kim N.-H."/>
            <person name="Lee O.R."/>
            <person name="Lee T.-H."/>
            <person name="Bashyal P."/>
            <person name="Kim T.-S."/>
            <person name="Lee W.-H."/>
            <person name="Kawkins C."/>
            <person name="Kim C.-K."/>
            <person name="Kim J.S."/>
            <person name="Ahn B.O."/>
            <person name="Rhee S.Y."/>
            <person name="Sohng J.K."/>
        </authorList>
    </citation>
    <scope>NUCLEOTIDE SEQUENCE</scope>
    <source>
        <tissue evidence="3">Leaf</tissue>
    </source>
</reference>
<protein>
    <submittedName>
        <fullName evidence="3">Uncharacterized protein</fullName>
    </submittedName>
</protein>
<comment type="caution">
    <text evidence="3">The sequence shown here is derived from an EMBL/GenBank/DDBJ whole genome shotgun (WGS) entry which is preliminary data.</text>
</comment>
<sequence length="157" mass="17374">MLGLRRERTFPVFREPIARVALLLFSTVYSVLATVVGYKLQNEPGLNNERTASKKQGRRWGEPQTARKTDALVKLMEKLRVEELVKEQGAEGEKVGDGKDIVHLTVVCGNEPGSTDSGEEVDRVVQNVEAGVVTEEVMGNLEVGEVMTHQKSVLQEI</sequence>
<keyword evidence="2" id="KW-0472">Membrane</keyword>
<dbReference type="Proteomes" id="UP000634136">
    <property type="component" value="Unassembled WGS sequence"/>
</dbReference>
<organism evidence="3 4">
    <name type="scientific">Senna tora</name>
    <dbReference type="NCBI Taxonomy" id="362788"/>
    <lineage>
        <taxon>Eukaryota</taxon>
        <taxon>Viridiplantae</taxon>
        <taxon>Streptophyta</taxon>
        <taxon>Embryophyta</taxon>
        <taxon>Tracheophyta</taxon>
        <taxon>Spermatophyta</taxon>
        <taxon>Magnoliopsida</taxon>
        <taxon>eudicotyledons</taxon>
        <taxon>Gunneridae</taxon>
        <taxon>Pentapetalae</taxon>
        <taxon>rosids</taxon>
        <taxon>fabids</taxon>
        <taxon>Fabales</taxon>
        <taxon>Fabaceae</taxon>
        <taxon>Caesalpinioideae</taxon>
        <taxon>Cassia clade</taxon>
        <taxon>Senna</taxon>
    </lineage>
</organism>
<dbReference type="AlphaFoldDB" id="A0A835CLT8"/>
<keyword evidence="2" id="KW-1133">Transmembrane helix</keyword>
<evidence type="ECO:0000256" key="1">
    <source>
        <dbReference type="SAM" id="MobiDB-lite"/>
    </source>
</evidence>
<proteinExistence type="predicted"/>
<evidence type="ECO:0000313" key="3">
    <source>
        <dbReference type="EMBL" id="KAF7844875.1"/>
    </source>
</evidence>
<accession>A0A835CLT8</accession>
<feature type="region of interest" description="Disordered" evidence="1">
    <location>
        <begin position="44"/>
        <end position="66"/>
    </location>
</feature>
<gene>
    <name evidence="3" type="ORF">G2W53_001780</name>
</gene>
<keyword evidence="2" id="KW-0812">Transmembrane</keyword>
<keyword evidence="4" id="KW-1185">Reference proteome</keyword>
<name>A0A835CLT8_9FABA</name>
<feature type="transmembrane region" description="Helical" evidence="2">
    <location>
        <begin position="20"/>
        <end position="40"/>
    </location>
</feature>
<evidence type="ECO:0000256" key="2">
    <source>
        <dbReference type="SAM" id="Phobius"/>
    </source>
</evidence>